<dbReference type="InterPro" id="IPR017850">
    <property type="entry name" value="Alkaline_phosphatase_core_sf"/>
</dbReference>
<dbReference type="GO" id="GO:0004065">
    <property type="term" value="F:arylsulfatase activity"/>
    <property type="evidence" value="ECO:0007669"/>
    <property type="project" value="TreeGrafter"/>
</dbReference>
<keyword evidence="6" id="KW-0106">Calcium</keyword>
<keyword evidence="4" id="KW-0732">Signal</keyword>
<dbReference type="PROSITE" id="PS00149">
    <property type="entry name" value="SULFATASE_2"/>
    <property type="match status" value="1"/>
</dbReference>
<sequence>MKHSSKAFLTCLFISSLFSCKSEQKKAYQTPEKAPNVLLIIADDLGAHDLSTTQSNYYETPNIDQIAANGIQFDQGYASCQVCSPSRASIMSGKSPARHGITDWIGAAEGEKWRKQKRHNKLLPAFYEHKLDTGYITMPEAFKEHGYTTFFAGKWHVGGEGSLPKDHGFDINKGGFHAGSPRGGYFSPYKNPKLEDGPEGENLSMRLANETVKFMASHKDKPFFACLSFYAVHGPIQTTEEKWRKYRDKAVANGIEEEGYEMGKFMPIRQHQDNPVYAGLVESMDDAVGRVMSSLKELGLNENTIVVFTGDNGGVSAGDAFSTSNLPLKGGKGYQFEGGLRTPYIIKVPWLKHQKRHSDVPVTHTDFYPTLLELSGLPLYPDQHQDGISLAPLFHDETVKDRSIVWHYPHYGNQGGEPSSVIRSGKWKLIHYYEDNREELYNLELDEQEANNLSSEYPNIVKNLSDSLFTYLNELGAKYPEKDDTWTLAKEEAHLNKVKKKEMPALEKKRLEMLGEDFKPNDDWWGSQRIID</sequence>
<dbReference type="PANTHER" id="PTHR42693">
    <property type="entry name" value="ARYLSULFATASE FAMILY MEMBER"/>
    <property type="match status" value="1"/>
</dbReference>
<dbReference type="RefSeq" id="WP_169666718.1">
    <property type="nucleotide sequence ID" value="NZ_CP076133.1"/>
</dbReference>
<evidence type="ECO:0000256" key="1">
    <source>
        <dbReference type="ARBA" id="ARBA00001913"/>
    </source>
</evidence>
<accession>A0AAX1NB31</accession>
<keyword evidence="5 8" id="KW-0378">Hydrolase</keyword>
<dbReference type="InterPro" id="IPR050738">
    <property type="entry name" value="Sulfatase"/>
</dbReference>
<evidence type="ECO:0000256" key="2">
    <source>
        <dbReference type="ARBA" id="ARBA00008779"/>
    </source>
</evidence>
<gene>
    <name evidence="8" type="ORF">KMW28_28095</name>
</gene>
<evidence type="ECO:0000256" key="6">
    <source>
        <dbReference type="ARBA" id="ARBA00022837"/>
    </source>
</evidence>
<dbReference type="GO" id="GO:0046872">
    <property type="term" value="F:metal ion binding"/>
    <property type="evidence" value="ECO:0007669"/>
    <property type="project" value="UniProtKB-KW"/>
</dbReference>
<protein>
    <submittedName>
        <fullName evidence="8">Sulfatase-like hydrolase/transferase</fullName>
    </submittedName>
</protein>
<dbReference type="Gene3D" id="3.40.720.10">
    <property type="entry name" value="Alkaline Phosphatase, subunit A"/>
    <property type="match status" value="1"/>
</dbReference>
<dbReference type="AlphaFoldDB" id="A0AAX1NB31"/>
<dbReference type="Proteomes" id="UP000678679">
    <property type="component" value="Chromosome 2"/>
</dbReference>
<evidence type="ECO:0000259" key="7">
    <source>
        <dbReference type="Pfam" id="PF00884"/>
    </source>
</evidence>
<dbReference type="KEGG" id="fya:KMW28_28095"/>
<keyword evidence="3" id="KW-0479">Metal-binding</keyword>
<dbReference type="InterPro" id="IPR000917">
    <property type="entry name" value="Sulfatase_N"/>
</dbReference>
<evidence type="ECO:0000313" key="9">
    <source>
        <dbReference type="Proteomes" id="UP000678679"/>
    </source>
</evidence>
<evidence type="ECO:0000256" key="5">
    <source>
        <dbReference type="ARBA" id="ARBA00022801"/>
    </source>
</evidence>
<dbReference type="CDD" id="cd16144">
    <property type="entry name" value="ARS_like"/>
    <property type="match status" value="1"/>
</dbReference>
<comment type="cofactor">
    <cofactor evidence="1">
        <name>Ca(2+)</name>
        <dbReference type="ChEBI" id="CHEBI:29108"/>
    </cofactor>
</comment>
<organism evidence="8 9">
    <name type="scientific">Flammeovirga yaeyamensis</name>
    <dbReference type="NCBI Taxonomy" id="367791"/>
    <lineage>
        <taxon>Bacteria</taxon>
        <taxon>Pseudomonadati</taxon>
        <taxon>Bacteroidota</taxon>
        <taxon>Cytophagia</taxon>
        <taxon>Cytophagales</taxon>
        <taxon>Flammeovirgaceae</taxon>
        <taxon>Flammeovirga</taxon>
    </lineage>
</organism>
<proteinExistence type="inferred from homology"/>
<dbReference type="EMBL" id="CP076133">
    <property type="protein sequence ID" value="QWG04764.1"/>
    <property type="molecule type" value="Genomic_DNA"/>
</dbReference>
<reference evidence="8 9" key="1">
    <citation type="submission" date="2021-05" db="EMBL/GenBank/DDBJ databases">
        <title>Comparative genomic studies on the polysaccharide-degrading batcterial strains of the Flammeovirga genus.</title>
        <authorList>
            <person name="Zewei F."/>
            <person name="Zheng Z."/>
            <person name="Yu L."/>
            <person name="Ruyue G."/>
            <person name="Yanhong M."/>
            <person name="Yuanyuan C."/>
            <person name="Jingyan G."/>
            <person name="Wenjun H."/>
        </authorList>
    </citation>
    <scope>NUCLEOTIDE SEQUENCE [LARGE SCALE GENOMIC DNA]</scope>
    <source>
        <strain evidence="8 9">NBRC:100898</strain>
    </source>
</reference>
<comment type="similarity">
    <text evidence="2">Belongs to the sulfatase family.</text>
</comment>
<dbReference type="SUPFAM" id="SSF53649">
    <property type="entry name" value="Alkaline phosphatase-like"/>
    <property type="match status" value="1"/>
</dbReference>
<feature type="domain" description="Sulfatase N-terminal" evidence="7">
    <location>
        <begin position="35"/>
        <end position="376"/>
    </location>
</feature>
<dbReference type="PROSITE" id="PS51257">
    <property type="entry name" value="PROKAR_LIPOPROTEIN"/>
    <property type="match status" value="1"/>
</dbReference>
<name>A0AAX1NB31_9BACT</name>
<evidence type="ECO:0000256" key="3">
    <source>
        <dbReference type="ARBA" id="ARBA00022723"/>
    </source>
</evidence>
<dbReference type="Pfam" id="PF00884">
    <property type="entry name" value="Sulfatase"/>
    <property type="match status" value="1"/>
</dbReference>
<dbReference type="Gene3D" id="3.30.1120.10">
    <property type="match status" value="1"/>
</dbReference>
<dbReference type="InterPro" id="IPR024607">
    <property type="entry name" value="Sulfatase_CS"/>
</dbReference>
<evidence type="ECO:0000256" key="4">
    <source>
        <dbReference type="ARBA" id="ARBA00022729"/>
    </source>
</evidence>
<dbReference type="PANTHER" id="PTHR42693:SF42">
    <property type="entry name" value="ARYLSULFATASE G"/>
    <property type="match status" value="1"/>
</dbReference>
<keyword evidence="9" id="KW-1185">Reference proteome</keyword>
<evidence type="ECO:0000313" key="8">
    <source>
        <dbReference type="EMBL" id="QWG04764.1"/>
    </source>
</evidence>